<dbReference type="InterPro" id="IPR020568">
    <property type="entry name" value="Ribosomal_Su5_D2-typ_SF"/>
</dbReference>
<comment type="similarity">
    <text evidence="1 4">Belongs to the universal ribosomal protein uS9 family.</text>
</comment>
<dbReference type="InterPro" id="IPR020574">
    <property type="entry name" value="Ribosomal_uS9_CS"/>
</dbReference>
<evidence type="ECO:0000256" key="1">
    <source>
        <dbReference type="ARBA" id="ARBA00005251"/>
    </source>
</evidence>
<dbReference type="EMBL" id="JBAHYK010000069">
    <property type="protein sequence ID" value="KAL0579170.1"/>
    <property type="molecule type" value="Genomic_DNA"/>
</dbReference>
<evidence type="ECO:0000256" key="2">
    <source>
        <dbReference type="ARBA" id="ARBA00022980"/>
    </source>
</evidence>
<evidence type="ECO:0000256" key="5">
    <source>
        <dbReference type="SAM" id="MobiDB-lite"/>
    </source>
</evidence>
<feature type="compositionally biased region" description="Basic and acidic residues" evidence="5">
    <location>
        <begin position="64"/>
        <end position="79"/>
    </location>
</feature>
<evidence type="ECO:0000313" key="6">
    <source>
        <dbReference type="EMBL" id="KAL0579170.1"/>
    </source>
</evidence>
<organism evidence="6 7">
    <name type="scientific">Marasmius crinis-equi</name>
    <dbReference type="NCBI Taxonomy" id="585013"/>
    <lineage>
        <taxon>Eukaryota</taxon>
        <taxon>Fungi</taxon>
        <taxon>Dikarya</taxon>
        <taxon>Basidiomycota</taxon>
        <taxon>Agaricomycotina</taxon>
        <taxon>Agaricomycetes</taxon>
        <taxon>Agaricomycetidae</taxon>
        <taxon>Agaricales</taxon>
        <taxon>Marasmiineae</taxon>
        <taxon>Marasmiaceae</taxon>
        <taxon>Marasmius</taxon>
    </lineage>
</organism>
<dbReference type="Gene3D" id="3.30.230.10">
    <property type="match status" value="1"/>
</dbReference>
<proteinExistence type="inferred from homology"/>
<name>A0ABR3FVL4_9AGAR</name>
<dbReference type="PANTHER" id="PTHR21569:SF1">
    <property type="entry name" value="SMALL RIBOSOMAL SUBUNIT PROTEIN US9M"/>
    <property type="match status" value="1"/>
</dbReference>
<dbReference type="Pfam" id="PF00380">
    <property type="entry name" value="Ribosomal_S9"/>
    <property type="match status" value="1"/>
</dbReference>
<accession>A0ABR3FVL4</accession>
<dbReference type="PANTHER" id="PTHR21569">
    <property type="entry name" value="RIBOSOMAL PROTEIN S9"/>
    <property type="match status" value="1"/>
</dbReference>
<dbReference type="InterPro" id="IPR014721">
    <property type="entry name" value="Ribsml_uS5_D2-typ_fold_subgr"/>
</dbReference>
<evidence type="ECO:0000256" key="4">
    <source>
        <dbReference type="RuleBase" id="RU003815"/>
    </source>
</evidence>
<evidence type="ECO:0000256" key="3">
    <source>
        <dbReference type="ARBA" id="ARBA00023274"/>
    </source>
</evidence>
<protein>
    <submittedName>
        <fullName evidence="6">37S ribosomal protein S9, mitochondrial</fullName>
    </submittedName>
</protein>
<evidence type="ECO:0000313" key="7">
    <source>
        <dbReference type="Proteomes" id="UP001465976"/>
    </source>
</evidence>
<dbReference type="SUPFAM" id="SSF54211">
    <property type="entry name" value="Ribosomal protein S5 domain 2-like"/>
    <property type="match status" value="1"/>
</dbReference>
<dbReference type="PROSITE" id="PS00360">
    <property type="entry name" value="RIBOSOMAL_S9"/>
    <property type="match status" value="1"/>
</dbReference>
<dbReference type="Proteomes" id="UP001465976">
    <property type="component" value="Unassembled WGS sequence"/>
</dbReference>
<gene>
    <name evidence="6" type="primary">MRPS9</name>
    <name evidence="6" type="ORF">V5O48_002851</name>
</gene>
<sequence>MNVLRWQALRWQTALRRPPCVFSSPLARYASRQAFVPPAQLNNVGAPGRRRRRRGEDEDEDGEGSSKGRGEEIAVKSKPESPSFYTGRATYHDSIIELQNAISQTRGTLKTLQLLPLPEFARDSLQPMPTVWKTAEEMESEFNTRMTTTKYRKVTTLLNELNEYLRIAETAGYPDLAEMIDAILGMFESGKKDAYLKRGQKKQVRLDRFGRSYTVGKRKTSAARVWMIPVKTHAPPPRAAIQPAASESTSDLAPWKLVDQQPTEIQPVTVTASTILVNNLPISEYFPQPQDRERIVRPLKVAGVLGKYNVFTIVRGGGTTGQSGAVAHGVAKGVFAHEPETGAVLKRAKLLRRDPRMVERKKTGLAKARKRYTWVKR</sequence>
<keyword evidence="2 4" id="KW-0689">Ribosomal protein</keyword>
<keyword evidence="7" id="KW-1185">Reference proteome</keyword>
<dbReference type="GO" id="GO:0005840">
    <property type="term" value="C:ribosome"/>
    <property type="evidence" value="ECO:0007669"/>
    <property type="project" value="UniProtKB-KW"/>
</dbReference>
<reference evidence="6 7" key="1">
    <citation type="submission" date="2024-02" db="EMBL/GenBank/DDBJ databases">
        <title>A draft genome for the cacao thread blight pathogen Marasmius crinis-equi.</title>
        <authorList>
            <person name="Cohen S.P."/>
            <person name="Baruah I.K."/>
            <person name="Amoako-Attah I."/>
            <person name="Bukari Y."/>
            <person name="Meinhardt L.W."/>
            <person name="Bailey B.A."/>
        </authorList>
    </citation>
    <scope>NUCLEOTIDE SEQUENCE [LARGE SCALE GENOMIC DNA]</scope>
    <source>
        <strain evidence="6 7">GH-76</strain>
    </source>
</reference>
<feature type="region of interest" description="Disordered" evidence="5">
    <location>
        <begin position="38"/>
        <end position="86"/>
    </location>
</feature>
<dbReference type="InterPro" id="IPR000754">
    <property type="entry name" value="Ribosomal_uS9"/>
</dbReference>
<comment type="caution">
    <text evidence="6">The sequence shown here is derived from an EMBL/GenBank/DDBJ whole genome shotgun (WGS) entry which is preliminary data.</text>
</comment>
<keyword evidence="3 4" id="KW-0687">Ribonucleoprotein</keyword>